<dbReference type="InterPro" id="IPR036390">
    <property type="entry name" value="WH_DNA-bd_sf"/>
</dbReference>
<feature type="compositionally biased region" description="Pro residues" evidence="3">
    <location>
        <begin position="327"/>
        <end position="340"/>
    </location>
</feature>
<name>A0AAV5JYQ7_9ROSI</name>
<dbReference type="EMBL" id="BPVZ01000049">
    <property type="protein sequence ID" value="GKV17811.1"/>
    <property type="molecule type" value="Genomic_DNA"/>
</dbReference>
<evidence type="ECO:0000256" key="3">
    <source>
        <dbReference type="SAM" id="MobiDB-lite"/>
    </source>
</evidence>
<evidence type="ECO:0000256" key="1">
    <source>
        <dbReference type="ARBA" id="ARBA00022884"/>
    </source>
</evidence>
<sequence>MAVTADSSSNRHSPREAVNSPQFRGQNLPSPWVQVVRRPESISGVNRSPSSPSSSSSSPPADFVAEKSAFADSSSSKSSPPPMSETPDNHVTVDGSDSNSNNAGGRPKKAAWNKPSNGVMEVSPLGAMSWPALSESARASTRSSADGSSRNVSDGSASTSQGPANSHSAHRQAPTNANPNSMPNRTMAGTSGRQRNSRRGGSGGGNSSGGGSMQGGFTHTHPSQPPLPPPRRPFPVMPMPANPYSGFYPVMHDPSLQEPQYRPTGGFVPQPQVGNDPRHSARRGSYGRGDGSYQNSFGRRNQDRGNYGNTRDAHIQPQRSQPRGLVRPPPLSAPSFIPPQPVRPFGNPTAYPEIIFLPPMPFDTFRGAPYIAPPSAMLVHPPEHFLRAMLVHQIDYYFSDANLVKDDFLKSNMDEQGWVPISLIAGFPRVSY</sequence>
<dbReference type="InterPro" id="IPR006630">
    <property type="entry name" value="La_HTH"/>
</dbReference>
<dbReference type="Proteomes" id="UP001054252">
    <property type="component" value="Unassembled WGS sequence"/>
</dbReference>
<dbReference type="SUPFAM" id="SSF46785">
    <property type="entry name" value="Winged helix' DNA-binding domain"/>
    <property type="match status" value="1"/>
</dbReference>
<feature type="compositionally biased region" description="Polar residues" evidence="3">
    <location>
        <begin position="1"/>
        <end position="11"/>
    </location>
</feature>
<organism evidence="5 6">
    <name type="scientific">Rubroshorea leprosula</name>
    <dbReference type="NCBI Taxonomy" id="152421"/>
    <lineage>
        <taxon>Eukaryota</taxon>
        <taxon>Viridiplantae</taxon>
        <taxon>Streptophyta</taxon>
        <taxon>Embryophyta</taxon>
        <taxon>Tracheophyta</taxon>
        <taxon>Spermatophyta</taxon>
        <taxon>Magnoliopsida</taxon>
        <taxon>eudicotyledons</taxon>
        <taxon>Gunneridae</taxon>
        <taxon>Pentapetalae</taxon>
        <taxon>rosids</taxon>
        <taxon>malvids</taxon>
        <taxon>Malvales</taxon>
        <taxon>Dipterocarpaceae</taxon>
        <taxon>Rubroshorea</taxon>
    </lineage>
</organism>
<dbReference type="PANTHER" id="PTHR22792:SF155">
    <property type="entry name" value="LA-RELATED PROTEIN 1C-LIKE"/>
    <property type="match status" value="1"/>
</dbReference>
<proteinExistence type="predicted"/>
<comment type="caution">
    <text evidence="5">The sequence shown here is derived from an EMBL/GenBank/DDBJ whole genome shotgun (WGS) entry which is preliminary data.</text>
</comment>
<evidence type="ECO:0000313" key="6">
    <source>
        <dbReference type="Proteomes" id="UP001054252"/>
    </source>
</evidence>
<dbReference type="CDD" id="cd07323">
    <property type="entry name" value="LAM"/>
    <property type="match status" value="1"/>
</dbReference>
<dbReference type="InterPro" id="IPR036388">
    <property type="entry name" value="WH-like_DNA-bd_sf"/>
</dbReference>
<feature type="compositionally biased region" description="Polar residues" evidence="3">
    <location>
        <begin position="19"/>
        <end position="29"/>
    </location>
</feature>
<dbReference type="PANTHER" id="PTHR22792">
    <property type="entry name" value="LUPUS LA PROTEIN-RELATED"/>
    <property type="match status" value="1"/>
</dbReference>
<dbReference type="Pfam" id="PF05383">
    <property type="entry name" value="La"/>
    <property type="match status" value="1"/>
</dbReference>
<dbReference type="SMART" id="SM00715">
    <property type="entry name" value="LA"/>
    <property type="match status" value="1"/>
</dbReference>
<dbReference type="PROSITE" id="PS50961">
    <property type="entry name" value="HTH_LA"/>
    <property type="match status" value="1"/>
</dbReference>
<protein>
    <recommendedName>
        <fullName evidence="4">HTH La-type RNA-binding domain-containing protein</fullName>
    </recommendedName>
</protein>
<evidence type="ECO:0000256" key="2">
    <source>
        <dbReference type="PROSITE-ProRule" id="PRU00332"/>
    </source>
</evidence>
<keyword evidence="1 2" id="KW-0694">RNA-binding</keyword>
<feature type="compositionally biased region" description="Gly residues" evidence="3">
    <location>
        <begin position="200"/>
        <end position="214"/>
    </location>
</feature>
<feature type="compositionally biased region" description="Low complexity" evidence="3">
    <location>
        <begin position="48"/>
        <end position="60"/>
    </location>
</feature>
<feature type="compositionally biased region" description="Low complexity" evidence="3">
    <location>
        <begin position="134"/>
        <end position="150"/>
    </location>
</feature>
<dbReference type="GO" id="GO:0003723">
    <property type="term" value="F:RNA binding"/>
    <property type="evidence" value="ECO:0007669"/>
    <property type="project" value="UniProtKB-UniRule"/>
</dbReference>
<evidence type="ECO:0000259" key="4">
    <source>
        <dbReference type="PROSITE" id="PS50961"/>
    </source>
</evidence>
<evidence type="ECO:0000313" key="5">
    <source>
        <dbReference type="EMBL" id="GKV17811.1"/>
    </source>
</evidence>
<feature type="domain" description="HTH La-type RNA-binding" evidence="4">
    <location>
        <begin position="380"/>
        <end position="432"/>
    </location>
</feature>
<feature type="compositionally biased region" description="Pro residues" evidence="3">
    <location>
        <begin position="223"/>
        <end position="241"/>
    </location>
</feature>
<accession>A0AAV5JYQ7</accession>
<dbReference type="AlphaFoldDB" id="A0AAV5JYQ7"/>
<feature type="compositionally biased region" description="Polar residues" evidence="3">
    <location>
        <begin position="151"/>
        <end position="189"/>
    </location>
</feature>
<dbReference type="InterPro" id="IPR045180">
    <property type="entry name" value="La_dom_prot"/>
</dbReference>
<gene>
    <name evidence="5" type="ORF">SLEP1_g28272</name>
</gene>
<reference evidence="5 6" key="1">
    <citation type="journal article" date="2021" name="Commun. Biol.">
        <title>The genome of Shorea leprosula (Dipterocarpaceae) highlights the ecological relevance of drought in aseasonal tropical rainforests.</title>
        <authorList>
            <person name="Ng K.K.S."/>
            <person name="Kobayashi M.J."/>
            <person name="Fawcett J.A."/>
            <person name="Hatakeyama M."/>
            <person name="Paape T."/>
            <person name="Ng C.H."/>
            <person name="Ang C.C."/>
            <person name="Tnah L.H."/>
            <person name="Lee C.T."/>
            <person name="Nishiyama T."/>
            <person name="Sese J."/>
            <person name="O'Brien M.J."/>
            <person name="Copetti D."/>
            <person name="Mohd Noor M.I."/>
            <person name="Ong R.C."/>
            <person name="Putra M."/>
            <person name="Sireger I.Z."/>
            <person name="Indrioko S."/>
            <person name="Kosugi Y."/>
            <person name="Izuno A."/>
            <person name="Isagi Y."/>
            <person name="Lee S.L."/>
            <person name="Shimizu K.K."/>
        </authorList>
    </citation>
    <scope>NUCLEOTIDE SEQUENCE [LARGE SCALE GENOMIC DNA]</scope>
    <source>
        <strain evidence="5">214</strain>
    </source>
</reference>
<dbReference type="Gene3D" id="1.10.10.10">
    <property type="entry name" value="Winged helix-like DNA-binding domain superfamily/Winged helix DNA-binding domain"/>
    <property type="match status" value="1"/>
</dbReference>
<keyword evidence="6" id="KW-1185">Reference proteome</keyword>
<feature type="region of interest" description="Disordered" evidence="3">
    <location>
        <begin position="1"/>
        <end position="340"/>
    </location>
</feature>